<accession>G8M0R9</accession>
<dbReference type="KEGG" id="ccl:Clocl_2581"/>
<keyword evidence="3" id="KW-1185">Reference proteome</keyword>
<keyword evidence="1" id="KW-0812">Transmembrane</keyword>
<evidence type="ECO:0000313" key="3">
    <source>
        <dbReference type="Proteomes" id="UP000005435"/>
    </source>
</evidence>
<feature type="transmembrane region" description="Helical" evidence="1">
    <location>
        <begin position="7"/>
        <end position="24"/>
    </location>
</feature>
<reference evidence="3" key="1">
    <citation type="submission" date="2011-12" db="EMBL/GenBank/DDBJ databases">
        <title>Complete sequence of Clostridium clariflavum DSM 19732.</title>
        <authorList>
            <consortium name="US DOE Joint Genome Institute"/>
            <person name="Lucas S."/>
            <person name="Han J."/>
            <person name="Lapidus A."/>
            <person name="Cheng J.-F."/>
            <person name="Goodwin L."/>
            <person name="Pitluck S."/>
            <person name="Peters L."/>
            <person name="Teshima H."/>
            <person name="Detter J.C."/>
            <person name="Han C."/>
            <person name="Tapia R."/>
            <person name="Land M."/>
            <person name="Hauser L."/>
            <person name="Kyrpides N."/>
            <person name="Ivanova N."/>
            <person name="Pagani I."/>
            <person name="Kitzmiller T."/>
            <person name="Lynd L."/>
            <person name="Izquierdo J."/>
            <person name="Woyke T."/>
        </authorList>
    </citation>
    <scope>NUCLEOTIDE SEQUENCE [LARGE SCALE GENOMIC DNA]</scope>
    <source>
        <strain evidence="3">DSM 19732 / NBRC 101661 / EBR45</strain>
    </source>
</reference>
<name>G8M0R9_ACECE</name>
<evidence type="ECO:0000313" key="2">
    <source>
        <dbReference type="EMBL" id="AEV69150.1"/>
    </source>
</evidence>
<gene>
    <name evidence="2" type="ordered locus">Clocl_2581</name>
</gene>
<proteinExistence type="predicted"/>
<keyword evidence="1" id="KW-1133">Transmembrane helix</keyword>
<reference evidence="2 3" key="2">
    <citation type="journal article" date="2012" name="Stand. Genomic Sci.">
        <title>Complete Genome Sequence of Clostridium clariflavum DSM 19732.</title>
        <authorList>
            <person name="Izquierdo J.A."/>
            <person name="Goodwin L."/>
            <person name="Davenport K.W."/>
            <person name="Teshima H."/>
            <person name="Bruce D."/>
            <person name="Detter C."/>
            <person name="Tapia R."/>
            <person name="Han S."/>
            <person name="Land M."/>
            <person name="Hauser L."/>
            <person name="Jeffries C.D."/>
            <person name="Han J."/>
            <person name="Pitluck S."/>
            <person name="Nolan M."/>
            <person name="Chen A."/>
            <person name="Huntemann M."/>
            <person name="Mavromatis K."/>
            <person name="Mikhailova N."/>
            <person name="Liolios K."/>
            <person name="Woyke T."/>
            <person name="Lynd L.R."/>
        </authorList>
    </citation>
    <scope>NUCLEOTIDE SEQUENCE [LARGE SCALE GENOMIC DNA]</scope>
    <source>
        <strain evidence="3">DSM 19732 / NBRC 101661 / EBR45</strain>
    </source>
</reference>
<dbReference type="EMBL" id="CP003065">
    <property type="protein sequence ID" value="AEV69150.1"/>
    <property type="molecule type" value="Genomic_DNA"/>
</dbReference>
<dbReference type="AlphaFoldDB" id="G8M0R9"/>
<dbReference type="HOGENOM" id="CLU_1048484_0_0_9"/>
<protein>
    <submittedName>
        <fullName evidence="2">Uncharacterized protein</fullName>
    </submittedName>
</protein>
<dbReference type="Proteomes" id="UP000005435">
    <property type="component" value="Chromosome"/>
</dbReference>
<organism evidence="2 3">
    <name type="scientific">Acetivibrio clariflavus (strain DSM 19732 / NBRC 101661 / EBR45)</name>
    <name type="common">Clostridium clariflavum</name>
    <dbReference type="NCBI Taxonomy" id="720554"/>
    <lineage>
        <taxon>Bacteria</taxon>
        <taxon>Bacillati</taxon>
        <taxon>Bacillota</taxon>
        <taxon>Clostridia</taxon>
        <taxon>Eubacteriales</taxon>
        <taxon>Oscillospiraceae</taxon>
        <taxon>Acetivibrio</taxon>
    </lineage>
</organism>
<keyword evidence="1" id="KW-0472">Membrane</keyword>
<dbReference type="OrthoDB" id="2086966at2"/>
<sequence length="265" mass="30382" precursor="true">MKRKLRMTAIYLTIVAVVGGFILINSGNIKQKKVPHKNNIIEIESIKAPTKYIKVGRSVLSVSFLNGTEGKITYQRLIELAYQHKDAEKINILDVGYLEDNFLDENTENISKEDSSSENSIMKSIWITSLPTFTSGVYKTVLYREVLADDRFIDSFAKGQEWKLKNDITVKLRATADGNSFARMGLNLNNELVCRIAKGTILKGPPEDSECNSREIRCTFYQNEGIWERWGLINGIPYYFWGNFAEPSKYELYAIDRIVRPEIMR</sequence>
<dbReference type="eggNOG" id="ENOG5033MJ3">
    <property type="taxonomic scope" value="Bacteria"/>
</dbReference>
<evidence type="ECO:0000256" key="1">
    <source>
        <dbReference type="SAM" id="Phobius"/>
    </source>
</evidence>
<dbReference type="RefSeq" id="WP_014255715.1">
    <property type="nucleotide sequence ID" value="NC_016627.1"/>
</dbReference>